<dbReference type="SUPFAM" id="SSF51316">
    <property type="entry name" value="Mss4-like"/>
    <property type="match status" value="1"/>
</dbReference>
<keyword evidence="2" id="KW-0479">Metal-binding</keyword>
<comment type="similarity">
    <text evidence="1">Belongs to the Gfa family.</text>
</comment>
<organism evidence="5 6">
    <name type="scientific">Periconia macrospinosa</name>
    <dbReference type="NCBI Taxonomy" id="97972"/>
    <lineage>
        <taxon>Eukaryota</taxon>
        <taxon>Fungi</taxon>
        <taxon>Dikarya</taxon>
        <taxon>Ascomycota</taxon>
        <taxon>Pezizomycotina</taxon>
        <taxon>Dothideomycetes</taxon>
        <taxon>Pleosporomycetidae</taxon>
        <taxon>Pleosporales</taxon>
        <taxon>Massarineae</taxon>
        <taxon>Periconiaceae</taxon>
        <taxon>Periconia</taxon>
    </lineage>
</organism>
<evidence type="ECO:0000259" key="4">
    <source>
        <dbReference type="Pfam" id="PF04828"/>
    </source>
</evidence>
<keyword evidence="3" id="KW-0862">Zinc</keyword>
<dbReference type="GO" id="GO:0016846">
    <property type="term" value="F:carbon-sulfur lyase activity"/>
    <property type="evidence" value="ECO:0007669"/>
    <property type="project" value="InterPro"/>
</dbReference>
<dbReference type="Pfam" id="PF04828">
    <property type="entry name" value="GFA"/>
    <property type="match status" value="1"/>
</dbReference>
<dbReference type="EMBL" id="KZ805613">
    <property type="protein sequence ID" value="PVH93142.1"/>
    <property type="molecule type" value="Genomic_DNA"/>
</dbReference>
<evidence type="ECO:0000313" key="6">
    <source>
        <dbReference type="Proteomes" id="UP000244855"/>
    </source>
</evidence>
<accession>A0A2V1D577</accession>
<evidence type="ECO:0000313" key="5">
    <source>
        <dbReference type="EMBL" id="PVH93142.1"/>
    </source>
</evidence>
<dbReference type="InterPro" id="IPR011057">
    <property type="entry name" value="Mss4-like_sf"/>
</dbReference>
<dbReference type="OrthoDB" id="2212170at2759"/>
<sequence>MATYHSFSNGNSNGGSLQLWLNPNHNKPARRPGEGFSMPLPQLPSVRFAVNLLIPTTNVRIKGIISPKVYSTKAASGNTSNRHFCPECGSLVTASPIFTTVTENPDITFVKGGLFPSQNVCFWSNNSLAKSKTIREDVSWSSKVKWVQNTYAEKVLETFGMAYYTVAATPITKNLAFERSYKGLDFHSWKWY</sequence>
<keyword evidence="6" id="KW-1185">Reference proteome</keyword>
<protein>
    <recommendedName>
        <fullName evidence="4">CENP-V/GFA domain-containing protein</fullName>
    </recommendedName>
</protein>
<evidence type="ECO:0000256" key="3">
    <source>
        <dbReference type="ARBA" id="ARBA00022833"/>
    </source>
</evidence>
<proteinExistence type="inferred from homology"/>
<dbReference type="Proteomes" id="UP000244855">
    <property type="component" value="Unassembled WGS sequence"/>
</dbReference>
<reference evidence="5 6" key="1">
    <citation type="journal article" date="2018" name="Sci. Rep.">
        <title>Comparative genomics provides insights into the lifestyle and reveals functional heterogeneity of dark septate endophytic fungi.</title>
        <authorList>
            <person name="Knapp D.G."/>
            <person name="Nemeth J.B."/>
            <person name="Barry K."/>
            <person name="Hainaut M."/>
            <person name="Henrissat B."/>
            <person name="Johnson J."/>
            <person name="Kuo A."/>
            <person name="Lim J.H.P."/>
            <person name="Lipzen A."/>
            <person name="Nolan M."/>
            <person name="Ohm R.A."/>
            <person name="Tamas L."/>
            <person name="Grigoriev I.V."/>
            <person name="Spatafora J.W."/>
            <person name="Nagy L.G."/>
            <person name="Kovacs G.M."/>
        </authorList>
    </citation>
    <scope>NUCLEOTIDE SEQUENCE [LARGE SCALE GENOMIC DNA]</scope>
    <source>
        <strain evidence="5 6">DSE2036</strain>
    </source>
</reference>
<evidence type="ECO:0000256" key="1">
    <source>
        <dbReference type="ARBA" id="ARBA00005495"/>
    </source>
</evidence>
<dbReference type="Gene3D" id="3.90.1590.10">
    <property type="entry name" value="glutathione-dependent formaldehyde- activating enzyme (gfa)"/>
    <property type="match status" value="1"/>
</dbReference>
<feature type="domain" description="CENP-V/GFA" evidence="4">
    <location>
        <begin position="47"/>
        <end position="117"/>
    </location>
</feature>
<name>A0A2V1D577_9PLEO</name>
<dbReference type="STRING" id="97972.A0A2V1D577"/>
<gene>
    <name evidence="5" type="ORF">DM02DRAFT_634812</name>
</gene>
<dbReference type="GO" id="GO:0046872">
    <property type="term" value="F:metal ion binding"/>
    <property type="evidence" value="ECO:0007669"/>
    <property type="project" value="UniProtKB-KW"/>
</dbReference>
<dbReference type="InterPro" id="IPR006913">
    <property type="entry name" value="CENP-V/GFA"/>
</dbReference>
<evidence type="ECO:0000256" key="2">
    <source>
        <dbReference type="ARBA" id="ARBA00022723"/>
    </source>
</evidence>
<dbReference type="AlphaFoldDB" id="A0A2V1D577"/>